<feature type="active site" description="Charge relay system" evidence="3">
    <location>
        <position position="398"/>
    </location>
</feature>
<sequence length="423" mass="47836">MVLHLNGVPSRFVWVLALLDFCGSNGLFSFTEFVVGPRVGRGLPIKSSTLSIAQQLVNSNGYPFEKHQVTSEDGYILTLHRIPRSKHETSPFKTKRPVALFQHGLLASSDVFLFRGPNHDLPYLLADSGYDVWLSNMRGNMYSQKHQSLDAEKDPEYWKFSLHEVGYYDLPATIDYILNKTNEKSLYFLGHSVGSTAAFITGSLRPEYNSKIRLHLALAPLVYVLHEMSFPHKIFLGSSISLTQNIVARNILNVFPRRSYFSKFLGALCANGAPTQFLCLIFMYSLVGIDGQQFNSSYIPEFLSYFPAGSSVYLTSHAMQIYAEGDFRPLDYQNPFTNLQKYRQVAVPTYNISLISHPVSLHFGDGDTLVTEEDLAFTESKLPNAVGSYRVPFENFNHMDFMVGSDAKDLVYNELILLMNKHR</sequence>
<dbReference type="Pfam" id="PF04083">
    <property type="entry name" value="Abhydro_lipase"/>
    <property type="match status" value="1"/>
</dbReference>
<evidence type="ECO:0000256" key="1">
    <source>
        <dbReference type="ARBA" id="ARBA00010701"/>
    </source>
</evidence>
<keyword evidence="2" id="KW-0443">Lipid metabolism</keyword>
<dbReference type="SUPFAM" id="SSF53474">
    <property type="entry name" value="alpha/beta-Hydrolases"/>
    <property type="match status" value="1"/>
</dbReference>
<dbReference type="Proteomes" id="UP001152799">
    <property type="component" value="Chromosome 11"/>
</dbReference>
<dbReference type="PIRSF" id="PIRSF000862">
    <property type="entry name" value="Steryl_ester_lip"/>
    <property type="match status" value="1"/>
</dbReference>
<keyword evidence="2" id="KW-0378">Hydrolase</keyword>
<proteinExistence type="inferred from homology"/>
<gene>
    <name evidence="6" type="ORF">CEUTPL_LOCUS2730</name>
</gene>
<dbReference type="GO" id="GO:0016788">
    <property type="term" value="F:hydrolase activity, acting on ester bonds"/>
    <property type="evidence" value="ECO:0007669"/>
    <property type="project" value="InterPro"/>
</dbReference>
<keyword evidence="4" id="KW-0732">Signal</keyword>
<feature type="active site" description="Nucleophile" evidence="3">
    <location>
        <position position="192"/>
    </location>
</feature>
<organism evidence="6 7">
    <name type="scientific">Ceutorhynchus assimilis</name>
    <name type="common">cabbage seed weevil</name>
    <dbReference type="NCBI Taxonomy" id="467358"/>
    <lineage>
        <taxon>Eukaryota</taxon>
        <taxon>Metazoa</taxon>
        <taxon>Ecdysozoa</taxon>
        <taxon>Arthropoda</taxon>
        <taxon>Hexapoda</taxon>
        <taxon>Insecta</taxon>
        <taxon>Pterygota</taxon>
        <taxon>Neoptera</taxon>
        <taxon>Endopterygota</taxon>
        <taxon>Coleoptera</taxon>
        <taxon>Polyphaga</taxon>
        <taxon>Cucujiformia</taxon>
        <taxon>Curculionidae</taxon>
        <taxon>Ceutorhynchinae</taxon>
        <taxon>Ceutorhynchus</taxon>
    </lineage>
</organism>
<keyword evidence="7" id="KW-1185">Reference proteome</keyword>
<dbReference type="OrthoDB" id="9974421at2759"/>
<dbReference type="InterPro" id="IPR025483">
    <property type="entry name" value="Lipase_euk"/>
</dbReference>
<evidence type="ECO:0000259" key="5">
    <source>
        <dbReference type="Pfam" id="PF04083"/>
    </source>
</evidence>
<evidence type="ECO:0000256" key="3">
    <source>
        <dbReference type="PIRSR" id="PIRSR000862-1"/>
    </source>
</evidence>
<dbReference type="FunFam" id="3.40.50.1820:FF:000179">
    <property type="entry name" value="Lipase"/>
    <property type="match status" value="1"/>
</dbReference>
<name>A0A9N9MCH3_9CUCU</name>
<dbReference type="GO" id="GO:0016042">
    <property type="term" value="P:lipid catabolic process"/>
    <property type="evidence" value="ECO:0007669"/>
    <property type="project" value="UniProtKB-KW"/>
</dbReference>
<dbReference type="EMBL" id="OU892287">
    <property type="protein sequence ID" value="CAG9762042.1"/>
    <property type="molecule type" value="Genomic_DNA"/>
</dbReference>
<accession>A0A9N9MCH3</accession>
<keyword evidence="2" id="KW-0442">Lipid degradation</keyword>
<protein>
    <recommendedName>
        <fullName evidence="2">Lipase</fullName>
    </recommendedName>
</protein>
<dbReference type="AlphaFoldDB" id="A0A9N9MCH3"/>
<feature type="domain" description="Partial AB-hydrolase lipase" evidence="5">
    <location>
        <begin position="54"/>
        <end position="114"/>
    </location>
</feature>
<dbReference type="PANTHER" id="PTHR11005">
    <property type="entry name" value="LYSOSOMAL ACID LIPASE-RELATED"/>
    <property type="match status" value="1"/>
</dbReference>
<dbReference type="InterPro" id="IPR029058">
    <property type="entry name" value="AB_hydrolase_fold"/>
</dbReference>
<comment type="similarity">
    <text evidence="1 2">Belongs to the AB hydrolase superfamily. Lipase family.</text>
</comment>
<reference evidence="6" key="1">
    <citation type="submission" date="2022-01" db="EMBL/GenBank/DDBJ databases">
        <authorList>
            <person name="King R."/>
        </authorList>
    </citation>
    <scope>NUCLEOTIDE SEQUENCE</scope>
</reference>
<evidence type="ECO:0000313" key="7">
    <source>
        <dbReference type="Proteomes" id="UP001152799"/>
    </source>
</evidence>
<evidence type="ECO:0000313" key="6">
    <source>
        <dbReference type="EMBL" id="CAG9762042.1"/>
    </source>
</evidence>
<feature type="chain" id="PRO_5040383927" description="Lipase" evidence="4">
    <location>
        <begin position="27"/>
        <end position="423"/>
    </location>
</feature>
<evidence type="ECO:0000256" key="2">
    <source>
        <dbReference type="PIRNR" id="PIRNR000862"/>
    </source>
</evidence>
<evidence type="ECO:0000256" key="4">
    <source>
        <dbReference type="SAM" id="SignalP"/>
    </source>
</evidence>
<dbReference type="InterPro" id="IPR006693">
    <property type="entry name" value="AB_hydrolase_lipase"/>
</dbReference>
<dbReference type="Gene3D" id="3.40.50.1820">
    <property type="entry name" value="alpha/beta hydrolase"/>
    <property type="match status" value="1"/>
</dbReference>
<feature type="signal peptide" evidence="4">
    <location>
        <begin position="1"/>
        <end position="26"/>
    </location>
</feature>
<feature type="active site" description="Charge relay system" evidence="3">
    <location>
        <position position="367"/>
    </location>
</feature>